<dbReference type="Pfam" id="PF00701">
    <property type="entry name" value="DHDPS"/>
    <property type="match status" value="1"/>
</dbReference>
<evidence type="ECO:0000313" key="3">
    <source>
        <dbReference type="Proteomes" id="UP000070560"/>
    </source>
</evidence>
<evidence type="ECO:0000256" key="1">
    <source>
        <dbReference type="ARBA" id="ARBA00023239"/>
    </source>
</evidence>
<dbReference type="AlphaFoldDB" id="A0A7U4TI07"/>
<dbReference type="InterPro" id="IPR002220">
    <property type="entry name" value="DapA-like"/>
</dbReference>
<name>A0A7U4TI07_DESA2</name>
<dbReference type="SUPFAM" id="SSF51569">
    <property type="entry name" value="Aldolase"/>
    <property type="match status" value="1"/>
</dbReference>
<dbReference type="Proteomes" id="UP000070560">
    <property type="component" value="Chromosome"/>
</dbReference>
<proteinExistence type="predicted"/>
<dbReference type="OrthoDB" id="5509839at2"/>
<sequence length="304" mass="34684">MLPKGLICPLLIPFKADGQIDAVGLRQLWEYVNPFVAGISVGSSFSIEGVFLNYEDKKALFKLILGLWEGNKPLYFDITTSDEASMLELAQFSADLLRSQFDELVIEVLPLWYRGNRGLPQSLEALHTQTGAVFLVANHPRLVKTKKKPFKHCNIRTAVFKKLARYEFIKGMIFQGELNRFFNYQRALGGRKNFYFYEADEISFLKQPTNDGVVALTANLVPQMWHKLTTKVLNLNEGKKEELNETFILGEALKELCVICQNHPAILKWALREIGILSEIFTPFSGIVTESDLNTLKSWLQKYK</sequence>
<dbReference type="InterPro" id="IPR013785">
    <property type="entry name" value="Aldolase_TIM"/>
</dbReference>
<organism evidence="2 3">
    <name type="scientific">Desulfofervidus auxilii</name>
    <dbReference type="NCBI Taxonomy" id="1621989"/>
    <lineage>
        <taxon>Bacteria</taxon>
        <taxon>Pseudomonadati</taxon>
        <taxon>Thermodesulfobacteriota</taxon>
        <taxon>Candidatus Desulfofervidia</taxon>
        <taxon>Candidatus Desulfofervidales</taxon>
        <taxon>Candidatus Desulfofervidaceae</taxon>
        <taxon>Candidatus Desulfofervidus</taxon>
    </lineage>
</organism>
<keyword evidence="3" id="KW-1185">Reference proteome</keyword>
<protein>
    <submittedName>
        <fullName evidence="2">Dihydrodipicolinate synthase</fullName>
    </submittedName>
</protein>
<accession>A0A7U4TI07</accession>
<dbReference type="RefSeq" id="WP_066063950.1">
    <property type="nucleotide sequence ID" value="NZ_CP013015.1"/>
</dbReference>
<evidence type="ECO:0000313" key="2">
    <source>
        <dbReference type="EMBL" id="AMM41499.1"/>
    </source>
</evidence>
<dbReference type="GO" id="GO:0016829">
    <property type="term" value="F:lyase activity"/>
    <property type="evidence" value="ECO:0007669"/>
    <property type="project" value="UniProtKB-KW"/>
</dbReference>
<keyword evidence="1" id="KW-0456">Lyase</keyword>
<gene>
    <name evidence="2" type="ORF">HS1_001705</name>
</gene>
<dbReference type="EMBL" id="CP013015">
    <property type="protein sequence ID" value="AMM41499.1"/>
    <property type="molecule type" value="Genomic_DNA"/>
</dbReference>
<dbReference type="KEGG" id="daw:HS1_001705"/>
<dbReference type="SMART" id="SM01130">
    <property type="entry name" value="DHDPS"/>
    <property type="match status" value="1"/>
</dbReference>
<reference evidence="2 3" key="1">
    <citation type="submission" date="2015-10" db="EMBL/GenBank/DDBJ databases">
        <title>Candidatus Desulfofervidus auxilii, a hydrogenotrophic sulfate-reducing bacterium involved in the thermophilic anaerobic oxidation of methane.</title>
        <authorList>
            <person name="Krukenberg V."/>
            <person name="Richter M."/>
            <person name="Wegener G."/>
        </authorList>
    </citation>
    <scope>NUCLEOTIDE SEQUENCE [LARGE SCALE GENOMIC DNA]</scope>
    <source>
        <strain evidence="2 3">HS1</strain>
    </source>
</reference>
<dbReference type="Gene3D" id="3.20.20.70">
    <property type="entry name" value="Aldolase class I"/>
    <property type="match status" value="1"/>
</dbReference>